<keyword evidence="2" id="KW-1185">Reference proteome</keyword>
<dbReference type="InterPro" id="IPR015231">
    <property type="entry name" value="DUF1934"/>
</dbReference>
<dbReference type="AlphaFoldDB" id="A0A2W7MJ03"/>
<evidence type="ECO:0000313" key="2">
    <source>
        <dbReference type="Proteomes" id="UP000248646"/>
    </source>
</evidence>
<organism evidence="1 2">
    <name type="scientific">Psychrobacillus insolitus</name>
    <dbReference type="NCBI Taxonomy" id="1461"/>
    <lineage>
        <taxon>Bacteria</taxon>
        <taxon>Bacillati</taxon>
        <taxon>Bacillota</taxon>
        <taxon>Bacilli</taxon>
        <taxon>Bacillales</taxon>
        <taxon>Bacillaceae</taxon>
        <taxon>Psychrobacillus</taxon>
    </lineage>
</organism>
<dbReference type="InterPro" id="IPR012674">
    <property type="entry name" value="Calycin"/>
</dbReference>
<dbReference type="EMBL" id="QKZI01000002">
    <property type="protein sequence ID" value="PZX05839.1"/>
    <property type="molecule type" value="Genomic_DNA"/>
</dbReference>
<proteinExistence type="predicted"/>
<comment type="caution">
    <text evidence="1">The sequence shown here is derived from an EMBL/GenBank/DDBJ whole genome shotgun (WGS) entry which is preliminary data.</text>
</comment>
<sequence>MSQPLKTAVNVRLLTVIRHPDVAEETFDLQTTGVLTLKGEQPYLVYEEMQDDKTVRTTVKLSSESSMIMRSGGVKMRLPFIPGEFQTGSYDTGYGTLIITTNTTNLHFEDGHFRVEYELIINEEVTGTYTLELIYSEAK</sequence>
<dbReference type="OrthoDB" id="2352933at2"/>
<gene>
    <name evidence="1" type="ORF">C7437_102305</name>
</gene>
<accession>A0A2W7MJ03</accession>
<reference evidence="1 2" key="1">
    <citation type="submission" date="2018-06" db="EMBL/GenBank/DDBJ databases">
        <title>Genomic Encyclopedia of Type Strains, Phase IV (KMG-IV): sequencing the most valuable type-strain genomes for metagenomic binning, comparative biology and taxonomic classification.</title>
        <authorList>
            <person name="Goeker M."/>
        </authorList>
    </citation>
    <scope>NUCLEOTIDE SEQUENCE [LARGE SCALE GENOMIC DNA]</scope>
    <source>
        <strain evidence="1 2">DSM 5</strain>
    </source>
</reference>
<name>A0A2W7MJ03_9BACI</name>
<dbReference type="RefSeq" id="WP_111439279.1">
    <property type="nucleotide sequence ID" value="NZ_QKZI01000002.1"/>
</dbReference>
<protein>
    <submittedName>
        <fullName evidence="1">Uncharacterized beta-barrel protein YwiB (DUF1934 family)</fullName>
    </submittedName>
</protein>
<dbReference type="SUPFAM" id="SSF50814">
    <property type="entry name" value="Lipocalins"/>
    <property type="match status" value="1"/>
</dbReference>
<evidence type="ECO:0000313" key="1">
    <source>
        <dbReference type="EMBL" id="PZX05839.1"/>
    </source>
</evidence>
<dbReference type="Pfam" id="PF09148">
    <property type="entry name" value="DUF1934"/>
    <property type="match status" value="1"/>
</dbReference>
<dbReference type="Gene3D" id="2.40.128.20">
    <property type="match status" value="1"/>
</dbReference>
<dbReference type="Proteomes" id="UP000248646">
    <property type="component" value="Unassembled WGS sequence"/>
</dbReference>